<name>A0ACC0BFC0_CATRO</name>
<dbReference type="EMBL" id="CM044703">
    <property type="protein sequence ID" value="KAI5671308.1"/>
    <property type="molecule type" value="Genomic_DNA"/>
</dbReference>
<organism evidence="1 2">
    <name type="scientific">Catharanthus roseus</name>
    <name type="common">Madagascar periwinkle</name>
    <name type="synonym">Vinca rosea</name>
    <dbReference type="NCBI Taxonomy" id="4058"/>
    <lineage>
        <taxon>Eukaryota</taxon>
        <taxon>Viridiplantae</taxon>
        <taxon>Streptophyta</taxon>
        <taxon>Embryophyta</taxon>
        <taxon>Tracheophyta</taxon>
        <taxon>Spermatophyta</taxon>
        <taxon>Magnoliopsida</taxon>
        <taxon>eudicotyledons</taxon>
        <taxon>Gunneridae</taxon>
        <taxon>Pentapetalae</taxon>
        <taxon>asterids</taxon>
        <taxon>lamiids</taxon>
        <taxon>Gentianales</taxon>
        <taxon>Apocynaceae</taxon>
        <taxon>Rauvolfioideae</taxon>
        <taxon>Vinceae</taxon>
        <taxon>Catharanthinae</taxon>
        <taxon>Catharanthus</taxon>
    </lineage>
</organism>
<evidence type="ECO:0000313" key="1">
    <source>
        <dbReference type="EMBL" id="KAI5671308.1"/>
    </source>
</evidence>
<sequence>MLYGGSVALWRAKWLETKVGLRADLVGAPGICSLVWPVIWRVRFVEAVLMYLDSLRLPSCARTPHVGSSIIVVKATKEKCFLMTLHELFVKLYHHCFKEITKAHIHVDSLSVCAHVFPRLTQDKQRRSKPLK</sequence>
<comment type="caution">
    <text evidence="1">The sequence shown here is derived from an EMBL/GenBank/DDBJ whole genome shotgun (WGS) entry which is preliminary data.</text>
</comment>
<evidence type="ECO:0000313" key="2">
    <source>
        <dbReference type="Proteomes" id="UP001060085"/>
    </source>
</evidence>
<protein>
    <submittedName>
        <fullName evidence="1">Uncharacterized protein</fullName>
    </submittedName>
</protein>
<gene>
    <name evidence="1" type="ORF">M9H77_11672</name>
</gene>
<reference evidence="2" key="1">
    <citation type="journal article" date="2023" name="Nat. Plants">
        <title>Single-cell RNA sequencing provides a high-resolution roadmap for understanding the multicellular compartmentation of specialized metabolism.</title>
        <authorList>
            <person name="Sun S."/>
            <person name="Shen X."/>
            <person name="Li Y."/>
            <person name="Li Y."/>
            <person name="Wang S."/>
            <person name="Li R."/>
            <person name="Zhang H."/>
            <person name="Shen G."/>
            <person name="Guo B."/>
            <person name="Wei J."/>
            <person name="Xu J."/>
            <person name="St-Pierre B."/>
            <person name="Chen S."/>
            <person name="Sun C."/>
        </authorList>
    </citation>
    <scope>NUCLEOTIDE SEQUENCE [LARGE SCALE GENOMIC DNA]</scope>
</reference>
<dbReference type="Proteomes" id="UP001060085">
    <property type="component" value="Linkage Group LG03"/>
</dbReference>
<keyword evidence="2" id="KW-1185">Reference proteome</keyword>
<proteinExistence type="predicted"/>
<accession>A0ACC0BFC0</accession>